<dbReference type="Gene3D" id="3.40.50.720">
    <property type="entry name" value="NAD(P)-binding Rossmann-like Domain"/>
    <property type="match status" value="1"/>
</dbReference>
<name>A0ABZ2UGZ2_9FLAO</name>
<dbReference type="InterPro" id="IPR052698">
    <property type="entry name" value="MoCofactor_Util/Proc"/>
</dbReference>
<feature type="domain" description="XdhC- CoxI" evidence="1">
    <location>
        <begin position="21"/>
        <end position="85"/>
    </location>
</feature>
<evidence type="ECO:0000313" key="3">
    <source>
        <dbReference type="EMBL" id="WYZ19051.1"/>
    </source>
</evidence>
<proteinExistence type="predicted"/>
<keyword evidence="4" id="KW-1185">Reference proteome</keyword>
<protein>
    <submittedName>
        <fullName evidence="3">XdhC family protein</fullName>
    </submittedName>
</protein>
<gene>
    <name evidence="3" type="ORF">AABD74_18015</name>
</gene>
<sequence length="379" mass="42165">MAFIFMKEISEILKAYSEAKSAGKKTALATVVKVEGSSYRQPGARMLVTEDGELTGAISGGCLEGDALRKALLSIHQKQNKLITYNTNNEEDIEIGLQLGCNGIVHILFEYIDEEASKNPIQLLQQLEVERKQAVIVTVFSLKRNAVQSGTIFFYRQESQILSHNDEALNLILDVHEVLKTKTSIVKKLQTESESEALIEYINPPISLVIAGAGNDVQPLVKIASILGWKITVGDGRATHAIEKRFPKADKVNVLKPEEFLENITIDNQTYFVLMTHNYKYDLAVLKLLLKTDCQYIGILGPKTKLNRMLDDLQNEGITVSEEQLERIYSPVGLDIGAETSEEIALSIVSEIKAFSTGKPGTSLKYKAGKIHDEIHYER</sequence>
<evidence type="ECO:0000259" key="2">
    <source>
        <dbReference type="Pfam" id="PF13478"/>
    </source>
</evidence>
<accession>A0ABZ2UGZ2</accession>
<evidence type="ECO:0000313" key="4">
    <source>
        <dbReference type="Proteomes" id="UP001623852"/>
    </source>
</evidence>
<dbReference type="RefSeq" id="WP_406843805.1">
    <property type="nucleotide sequence ID" value="NZ_CP150845.1"/>
</dbReference>
<reference evidence="3 4" key="1">
    <citation type="submission" date="2024-03" db="EMBL/GenBank/DDBJ databases">
        <title>Flavobacterium soyae.</title>
        <authorList>
            <person name="Zheng W."/>
        </authorList>
    </citation>
    <scope>NUCLEOTIDE SEQUENCE [LARGE SCALE GENOMIC DNA]</scope>
    <source>
        <strain evidence="3 4">55</strain>
    </source>
</reference>
<evidence type="ECO:0000259" key="1">
    <source>
        <dbReference type="Pfam" id="PF02625"/>
    </source>
</evidence>
<dbReference type="PANTHER" id="PTHR30388">
    <property type="entry name" value="ALDEHYDE OXIDOREDUCTASE MOLYBDENUM COFACTOR ASSEMBLY PROTEIN"/>
    <property type="match status" value="1"/>
</dbReference>
<dbReference type="InterPro" id="IPR003777">
    <property type="entry name" value="XdhC_CoxI"/>
</dbReference>
<dbReference type="PANTHER" id="PTHR30388:SF6">
    <property type="entry name" value="XANTHINE DEHYDROGENASE SUBUNIT A-RELATED"/>
    <property type="match status" value="1"/>
</dbReference>
<dbReference type="EMBL" id="CP150845">
    <property type="protein sequence ID" value="WYZ19051.1"/>
    <property type="molecule type" value="Genomic_DNA"/>
</dbReference>
<feature type="domain" description="XdhC Rossmann" evidence="2">
    <location>
        <begin position="208"/>
        <end position="352"/>
    </location>
</feature>
<organism evidence="3 4">
    <name type="scientific">Flavobacterium soyae</name>
    <dbReference type="NCBI Taxonomy" id="2903098"/>
    <lineage>
        <taxon>Bacteria</taxon>
        <taxon>Pseudomonadati</taxon>
        <taxon>Bacteroidota</taxon>
        <taxon>Flavobacteriia</taxon>
        <taxon>Flavobacteriales</taxon>
        <taxon>Flavobacteriaceae</taxon>
        <taxon>Flavobacterium</taxon>
    </lineage>
</organism>
<dbReference type="Pfam" id="PF02625">
    <property type="entry name" value="XdhC_CoxI"/>
    <property type="match status" value="1"/>
</dbReference>
<dbReference type="Pfam" id="PF13478">
    <property type="entry name" value="XdhC_C"/>
    <property type="match status" value="1"/>
</dbReference>
<dbReference type="InterPro" id="IPR027051">
    <property type="entry name" value="XdhC_Rossmann_dom"/>
</dbReference>
<dbReference type="Proteomes" id="UP001623852">
    <property type="component" value="Chromosome"/>
</dbReference>